<name>A0A1H7ATA6_9BACT</name>
<evidence type="ECO:0000313" key="1">
    <source>
        <dbReference type="EMBL" id="SEJ64275.1"/>
    </source>
</evidence>
<dbReference type="RefSeq" id="WP_092177361.1">
    <property type="nucleotide sequence ID" value="NZ_FNZH01000007.1"/>
</dbReference>
<accession>A0A1H7ATA6</accession>
<gene>
    <name evidence="1" type="ORF">SAMN05192553_1072</name>
</gene>
<dbReference type="AlphaFoldDB" id="A0A1H7ATA6"/>
<dbReference type="STRING" id="1416801.SAMN05192553_1072"/>
<evidence type="ECO:0000313" key="2">
    <source>
        <dbReference type="Proteomes" id="UP000199403"/>
    </source>
</evidence>
<reference evidence="2" key="1">
    <citation type="submission" date="2016-10" db="EMBL/GenBank/DDBJ databases">
        <authorList>
            <person name="Varghese N."/>
            <person name="Submissions S."/>
        </authorList>
    </citation>
    <scope>NUCLEOTIDE SEQUENCE [LARGE SCALE GENOMIC DNA]</scope>
    <source>
        <strain evidence="2">IBRC-M 10761</strain>
    </source>
</reference>
<dbReference type="EMBL" id="FNZH01000007">
    <property type="protein sequence ID" value="SEJ64275.1"/>
    <property type="molecule type" value="Genomic_DNA"/>
</dbReference>
<proteinExistence type="predicted"/>
<sequence length="323" mass="36505">MKNSQTQKTVYLFLLMLALQTTYLQAQSRKYISQFSHFQSYFNPGLTGYEGSALRGFVRNQWSGMEGAPKTYFISAEIDFSETKGLEDPALMGKNAFSLNLLHDTYGAFKETELLLAYASRVRLTARHQLRLGAGLNYQTIRLDGNALTSEQAGDPLIGQYVGGFSDMQIFDFNLGLALTHKSYYLSYAMHNVNKGRIASGEEFMEGRPVTYIAQAGYREALSSQVSLILNGFYRNQEGLPDNIEFNVKTLLGNKLWIGGGHRFDYASNLQFGVVFDKIRLGYVYEFPSNRSYLLPGQTHEFALVYRLFGTYENSSDHAPTIW</sequence>
<dbReference type="Proteomes" id="UP000199403">
    <property type="component" value="Unassembled WGS sequence"/>
</dbReference>
<organism evidence="1 2">
    <name type="scientific">Cyclobacterium xiamenense</name>
    <dbReference type="NCBI Taxonomy" id="1297121"/>
    <lineage>
        <taxon>Bacteria</taxon>
        <taxon>Pseudomonadati</taxon>
        <taxon>Bacteroidota</taxon>
        <taxon>Cytophagia</taxon>
        <taxon>Cytophagales</taxon>
        <taxon>Cyclobacteriaceae</taxon>
        <taxon>Cyclobacterium</taxon>
    </lineage>
</organism>
<protein>
    <submittedName>
        <fullName evidence="1">Type IX secretion system membrane protein, PorP/SprF family</fullName>
    </submittedName>
</protein>
<keyword evidence="2" id="KW-1185">Reference proteome</keyword>
<dbReference type="NCBIfam" id="TIGR03519">
    <property type="entry name" value="T9SS_PorP_fam"/>
    <property type="match status" value="1"/>
</dbReference>
<dbReference type="InterPro" id="IPR019861">
    <property type="entry name" value="PorP/SprF_Bacteroidetes"/>
</dbReference>
<dbReference type="OrthoDB" id="978914at2"/>
<dbReference type="Pfam" id="PF11751">
    <property type="entry name" value="PorP_SprF"/>
    <property type="match status" value="1"/>
</dbReference>